<dbReference type="NCBIfam" id="NF042935">
    <property type="entry name" value="SCO6880_fam"/>
    <property type="match status" value="1"/>
</dbReference>
<comment type="caution">
    <text evidence="2">The sequence shown here is derived from an EMBL/GenBank/DDBJ whole genome shotgun (WGS) entry which is preliminary data.</text>
</comment>
<keyword evidence="1" id="KW-1133">Transmembrane helix</keyword>
<name>A0A7M4DKS2_9MICO</name>
<dbReference type="RefSeq" id="WP_156741463.1">
    <property type="nucleotide sequence ID" value="NZ_CACRYJ010000036.1"/>
</dbReference>
<sequence length="495" mass="52617">MSGASVNADGVPSALLAPVRRSGVALGLSGGQLAITATAVTVALVANVAGGWSTVARVWWVWLPLLALGVGSWHGRSFLERIAVEALFGARAGLGKTAAAVDVATYRTESRVEIPGAIGHRMHLLELVGTSFPGACMVWDAALGTATAVLRMPTRAWHLTSPAEQATRCAALGRACRSLSTLTGVIRVVTYARTIPRTLDHLRPEQDRSLSDFATVEYGQLLDGAALGAAPYRDILVAITLDKAAVAAEVKRAGGGRAGVSRVLADRVKDFAADLPGCGVDLSGSAWMSGAAIRAACRLAFDPVAASWLDPREGISADYLVVTSPVEHRDHLEVDSALARTWWVERWPSEPVRGGFLARLIATGGFWHTVTQVWEPADVRASQKRLDNDQSAMDTMERVNRALKRDASAAQVAEQRALETRRADLVEGYGDVRYSVYVTGIAGDADGLEAIGRWLRQAAPDTGMNPLPAQQWAAFAQAALPLGIPTRGGRQGLRR</sequence>
<protein>
    <recommendedName>
        <fullName evidence="4">PrgI family protein</fullName>
    </recommendedName>
</protein>
<evidence type="ECO:0000313" key="3">
    <source>
        <dbReference type="Proteomes" id="UP000419743"/>
    </source>
</evidence>
<organism evidence="2 3">
    <name type="scientific">Occultella aeris</name>
    <dbReference type="NCBI Taxonomy" id="2761496"/>
    <lineage>
        <taxon>Bacteria</taxon>
        <taxon>Bacillati</taxon>
        <taxon>Actinomycetota</taxon>
        <taxon>Actinomycetes</taxon>
        <taxon>Micrococcales</taxon>
        <taxon>Ruaniaceae</taxon>
        <taxon>Occultella</taxon>
    </lineage>
</organism>
<keyword evidence="1" id="KW-0812">Transmembrane</keyword>
<feature type="transmembrane region" description="Helical" evidence="1">
    <location>
        <begin position="24"/>
        <end position="46"/>
    </location>
</feature>
<evidence type="ECO:0000313" key="2">
    <source>
        <dbReference type="EMBL" id="VZO37764.1"/>
    </source>
</evidence>
<feature type="transmembrane region" description="Helical" evidence="1">
    <location>
        <begin position="58"/>
        <end position="75"/>
    </location>
</feature>
<keyword evidence="3" id="KW-1185">Reference proteome</keyword>
<dbReference type="AlphaFoldDB" id="A0A7M4DKS2"/>
<gene>
    <name evidence="2" type="ORF">HALOF300_02736</name>
</gene>
<keyword evidence="1" id="KW-0472">Membrane</keyword>
<accession>A0A7M4DKS2</accession>
<reference evidence="2 3" key="1">
    <citation type="submission" date="2019-11" db="EMBL/GenBank/DDBJ databases">
        <authorList>
            <person name="Criscuolo A."/>
        </authorList>
    </citation>
    <scope>NUCLEOTIDE SEQUENCE [LARGE SCALE GENOMIC DNA]</scope>
    <source>
        <strain evidence="2">CIP111667</strain>
    </source>
</reference>
<dbReference type="EMBL" id="CACRYJ010000036">
    <property type="protein sequence ID" value="VZO37764.1"/>
    <property type="molecule type" value="Genomic_DNA"/>
</dbReference>
<evidence type="ECO:0000256" key="1">
    <source>
        <dbReference type="SAM" id="Phobius"/>
    </source>
</evidence>
<proteinExistence type="predicted"/>
<dbReference type="Proteomes" id="UP000419743">
    <property type="component" value="Unassembled WGS sequence"/>
</dbReference>
<dbReference type="InterPro" id="IPR049978">
    <property type="entry name" value="SCO6880-like"/>
</dbReference>
<evidence type="ECO:0008006" key="4">
    <source>
        <dbReference type="Google" id="ProtNLM"/>
    </source>
</evidence>